<evidence type="ECO:0000256" key="7">
    <source>
        <dbReference type="SAM" id="MobiDB-lite"/>
    </source>
</evidence>
<evidence type="ECO:0000259" key="9">
    <source>
        <dbReference type="PROSITE" id="PS50198"/>
    </source>
</evidence>
<keyword evidence="4 6" id="KW-0697">Rotamase</keyword>
<protein>
    <recommendedName>
        <fullName evidence="2">peptidylprolyl isomerase</fullName>
        <ecNumber evidence="2">5.2.1.8</ecNumber>
    </recommendedName>
</protein>
<comment type="caution">
    <text evidence="10">The sequence shown here is derived from an EMBL/GenBank/DDBJ whole genome shotgun (WGS) entry which is preliminary data.</text>
</comment>
<dbReference type="SUPFAM" id="SSF54534">
    <property type="entry name" value="FKBP-like"/>
    <property type="match status" value="1"/>
</dbReference>
<keyword evidence="11" id="KW-1185">Reference proteome</keyword>
<dbReference type="Gene3D" id="3.10.50.40">
    <property type="match status" value="1"/>
</dbReference>
<dbReference type="EC" id="5.2.1.8" evidence="2"/>
<feature type="compositionally biased region" description="Low complexity" evidence="7">
    <location>
        <begin position="338"/>
        <end position="359"/>
    </location>
</feature>
<dbReference type="Gene3D" id="1.10.4030.10">
    <property type="entry name" value="Porin chaperone SurA, peptide-binding domain"/>
    <property type="match status" value="1"/>
</dbReference>
<comment type="catalytic activity">
    <reaction evidence="1">
        <text>[protein]-peptidylproline (omega=180) = [protein]-peptidylproline (omega=0)</text>
        <dbReference type="Rhea" id="RHEA:16237"/>
        <dbReference type="Rhea" id="RHEA-COMP:10747"/>
        <dbReference type="Rhea" id="RHEA-COMP:10748"/>
        <dbReference type="ChEBI" id="CHEBI:83833"/>
        <dbReference type="ChEBI" id="CHEBI:83834"/>
        <dbReference type="EC" id="5.2.1.8"/>
    </reaction>
</comment>
<evidence type="ECO:0000256" key="8">
    <source>
        <dbReference type="SAM" id="SignalP"/>
    </source>
</evidence>
<dbReference type="GO" id="GO:0003755">
    <property type="term" value="F:peptidyl-prolyl cis-trans isomerase activity"/>
    <property type="evidence" value="ECO:0007669"/>
    <property type="project" value="UniProtKB-EC"/>
</dbReference>
<dbReference type="InterPro" id="IPR050245">
    <property type="entry name" value="PrsA_foldase"/>
</dbReference>
<accession>A0ABV2JAV9</accession>
<feature type="domain" description="PpiC" evidence="9">
    <location>
        <begin position="177"/>
        <end position="267"/>
    </location>
</feature>
<feature type="chain" id="PRO_5045453865" description="peptidylprolyl isomerase" evidence="8">
    <location>
        <begin position="22"/>
        <end position="366"/>
    </location>
</feature>
<dbReference type="PANTHER" id="PTHR47245">
    <property type="entry name" value="PEPTIDYLPROLYL ISOMERASE"/>
    <property type="match status" value="1"/>
</dbReference>
<evidence type="ECO:0000256" key="6">
    <source>
        <dbReference type="PROSITE-ProRule" id="PRU00278"/>
    </source>
</evidence>
<organism evidence="10 11">
    <name type="scientific">Peptoniphilus olsenii</name>
    <dbReference type="NCBI Taxonomy" id="411570"/>
    <lineage>
        <taxon>Bacteria</taxon>
        <taxon>Bacillati</taxon>
        <taxon>Bacillota</taxon>
        <taxon>Tissierellia</taxon>
        <taxon>Tissierellales</taxon>
        <taxon>Peptoniphilaceae</taxon>
        <taxon>Peptoniphilus</taxon>
    </lineage>
</organism>
<proteinExistence type="predicted"/>
<feature type="signal peptide" evidence="8">
    <location>
        <begin position="1"/>
        <end position="21"/>
    </location>
</feature>
<evidence type="ECO:0000256" key="4">
    <source>
        <dbReference type="ARBA" id="ARBA00023110"/>
    </source>
</evidence>
<dbReference type="Pfam" id="PF00639">
    <property type="entry name" value="Rotamase"/>
    <property type="match status" value="1"/>
</dbReference>
<evidence type="ECO:0000256" key="5">
    <source>
        <dbReference type="ARBA" id="ARBA00023235"/>
    </source>
</evidence>
<dbReference type="InterPro" id="IPR027304">
    <property type="entry name" value="Trigger_fact/SurA_dom_sf"/>
</dbReference>
<sequence length="366" mass="41385">MFLKKLSAVSLAAVLALSLAACGKKEGVAAEVGGVEIPMEDYYKSYAARTNQLKSQYGEDILNQEDPESKKSTDELLREQTMQDLTETEMIRQDAEKLGIKVTEEDANKEIENVKAQIGGEEAYQAFLKQNNMPEDFLKENLMKQKMASQYTEKKLAELKPTDEEMKKYYEDNKNSFYKAKASHILVSDLKEANVIRKEILKGGDFAKIAKEKSLDTASGKNGGELGEFTNGQMVPQFDDAIAKMKVGDISEPIQSNYGYHVIKLEEKKGIDFDKAKPQIETTMQQNKFKDYLEKLRKDSKIKLYVNTKEEVNLPEEYKNYGVIEAPKSSQETKETNAKNNSANNSKKVENAKNNSNKEQTNTKEK</sequence>
<dbReference type="PROSITE" id="PS51257">
    <property type="entry name" value="PROKAR_LIPOPROTEIN"/>
    <property type="match status" value="1"/>
</dbReference>
<evidence type="ECO:0000256" key="1">
    <source>
        <dbReference type="ARBA" id="ARBA00000971"/>
    </source>
</evidence>
<dbReference type="Pfam" id="PF13624">
    <property type="entry name" value="SurA_N_3"/>
    <property type="match status" value="1"/>
</dbReference>
<keyword evidence="3 8" id="KW-0732">Signal</keyword>
<evidence type="ECO:0000256" key="3">
    <source>
        <dbReference type="ARBA" id="ARBA00022729"/>
    </source>
</evidence>
<dbReference type="Proteomes" id="UP001549162">
    <property type="component" value="Unassembled WGS sequence"/>
</dbReference>
<dbReference type="SUPFAM" id="SSF109998">
    <property type="entry name" value="Triger factor/SurA peptide-binding domain-like"/>
    <property type="match status" value="1"/>
</dbReference>
<evidence type="ECO:0000313" key="11">
    <source>
        <dbReference type="Proteomes" id="UP001549162"/>
    </source>
</evidence>
<feature type="region of interest" description="Disordered" evidence="7">
    <location>
        <begin position="321"/>
        <end position="366"/>
    </location>
</feature>
<keyword evidence="5 6" id="KW-0413">Isomerase</keyword>
<dbReference type="InterPro" id="IPR046357">
    <property type="entry name" value="PPIase_dom_sf"/>
</dbReference>
<dbReference type="RefSeq" id="WP_354368863.1">
    <property type="nucleotide sequence ID" value="NZ_JBEPMA010000011.1"/>
</dbReference>
<evidence type="ECO:0000256" key="2">
    <source>
        <dbReference type="ARBA" id="ARBA00013194"/>
    </source>
</evidence>
<gene>
    <name evidence="10" type="ORF">ABID14_001585</name>
</gene>
<name>A0ABV2JAV9_9FIRM</name>
<dbReference type="InterPro" id="IPR000297">
    <property type="entry name" value="PPIase_PpiC"/>
</dbReference>
<reference evidence="10 11" key="1">
    <citation type="submission" date="2024-06" db="EMBL/GenBank/DDBJ databases">
        <title>Genomic Encyclopedia of Type Strains, Phase IV (KMG-IV): sequencing the most valuable type-strain genomes for metagenomic binning, comparative biology and taxonomic classification.</title>
        <authorList>
            <person name="Goeker M."/>
        </authorList>
    </citation>
    <scope>NUCLEOTIDE SEQUENCE [LARGE SCALE GENOMIC DNA]</scope>
    <source>
        <strain evidence="10 11">DSM 21460</strain>
    </source>
</reference>
<dbReference type="PANTHER" id="PTHR47245:SF1">
    <property type="entry name" value="FOLDASE PROTEIN PRSA"/>
    <property type="match status" value="1"/>
</dbReference>
<evidence type="ECO:0000313" key="10">
    <source>
        <dbReference type="EMBL" id="MET3617950.1"/>
    </source>
</evidence>
<dbReference type="PROSITE" id="PS50198">
    <property type="entry name" value="PPIC_PPIASE_2"/>
    <property type="match status" value="1"/>
</dbReference>
<dbReference type="EMBL" id="JBEPMA010000011">
    <property type="protein sequence ID" value="MET3617950.1"/>
    <property type="molecule type" value="Genomic_DNA"/>
</dbReference>